<comment type="catalytic activity">
    <reaction evidence="1 14">
        <text>Hydrolyzes free adenine bases from 7,8-dihydro-8-oxoguanine:adenine mismatched double-stranded DNA, leaving an apurinic site.</text>
        <dbReference type="EC" id="3.2.2.31"/>
    </reaction>
</comment>
<name>A0A450YT71_9GAMM</name>
<evidence type="ECO:0000313" key="16">
    <source>
        <dbReference type="EMBL" id="VFK39546.1"/>
    </source>
</evidence>
<dbReference type="SUPFAM" id="SSF55811">
    <property type="entry name" value="Nudix"/>
    <property type="match status" value="1"/>
</dbReference>
<accession>A0A450YT71</accession>
<keyword evidence="11" id="KW-0411">Iron-sulfur</keyword>
<dbReference type="EMBL" id="CAADFU010000043">
    <property type="protein sequence ID" value="VFK44758.1"/>
    <property type="molecule type" value="Genomic_DNA"/>
</dbReference>
<sequence>MIQGLRMTFSDLVLAWRERAGRRDLPWQREVTGYRVWVSEIMLQQTRVGAVLAYFERFMARFPTVADLALADPDEVLHLWSGLGYYARARNLHKAARVIHTRHGDGFPTGFDEVRALPGIGRSTAGAILALAFGQRHAILDGNVKRVLARYHAIAGWPGDTAVAKELWALAERHTPRHRVAEYTQAMMDLGALVCARARPSCPDCPLRGDCRAHAKGQQQDFPAKRPRKAIPARVTRFILVVRGKDPHDAKPCRPTRSVLLERRPPTGVWGGLWSFPECSSAENLDAWSLEKFGAPPLEKKSLSPFRHTFTHFHLDIHPTLLWYEVAANGAFHGETTSHLVDEEENDHHADGNQTLWYPLDGPSAHAPPALGLAAPVTRLLDACRGAMRQGHLFANAAPESALQRVFHLANISSSREG</sequence>
<dbReference type="AlphaFoldDB" id="A0A450YT71"/>
<keyword evidence="13 14" id="KW-0326">Glycosidase</keyword>
<dbReference type="EMBL" id="CAADFR010000043">
    <property type="protein sequence ID" value="VFK39546.1"/>
    <property type="molecule type" value="Genomic_DNA"/>
</dbReference>
<evidence type="ECO:0000256" key="9">
    <source>
        <dbReference type="ARBA" id="ARBA00022801"/>
    </source>
</evidence>
<dbReference type="InterPro" id="IPR011257">
    <property type="entry name" value="DNA_glycosylase"/>
</dbReference>
<comment type="function">
    <text evidence="2">Adenine glycosylase active on G-A mispairs. MutY also corrects error-prone DNA synthesis past GO lesions which are due to the oxidatively damaged form of guanine: 7,8-dihydro-8-oxoguanine (8-oxo-dGTP).</text>
</comment>
<dbReference type="InterPro" id="IPR029119">
    <property type="entry name" value="MutY_C"/>
</dbReference>
<evidence type="ECO:0000256" key="7">
    <source>
        <dbReference type="ARBA" id="ARBA00022723"/>
    </source>
</evidence>
<evidence type="ECO:0000256" key="6">
    <source>
        <dbReference type="ARBA" id="ARBA00022485"/>
    </source>
</evidence>
<evidence type="ECO:0000256" key="3">
    <source>
        <dbReference type="ARBA" id="ARBA00008343"/>
    </source>
</evidence>
<evidence type="ECO:0000256" key="5">
    <source>
        <dbReference type="ARBA" id="ARBA00022023"/>
    </source>
</evidence>
<dbReference type="EC" id="3.2.2.31" evidence="4 14"/>
<dbReference type="InterPro" id="IPR003265">
    <property type="entry name" value="HhH-GPD_domain"/>
</dbReference>
<proteinExistence type="inferred from homology"/>
<dbReference type="GO" id="GO:0032357">
    <property type="term" value="F:oxidized purine DNA binding"/>
    <property type="evidence" value="ECO:0007669"/>
    <property type="project" value="TreeGrafter"/>
</dbReference>
<dbReference type="CDD" id="cd00056">
    <property type="entry name" value="ENDO3c"/>
    <property type="match status" value="1"/>
</dbReference>
<dbReference type="GO" id="GO:0006298">
    <property type="term" value="P:mismatch repair"/>
    <property type="evidence" value="ECO:0007669"/>
    <property type="project" value="TreeGrafter"/>
</dbReference>
<dbReference type="GO" id="GO:0051539">
    <property type="term" value="F:4 iron, 4 sulfur cluster binding"/>
    <property type="evidence" value="ECO:0007669"/>
    <property type="project" value="UniProtKB-UniRule"/>
</dbReference>
<reference evidence="17" key="1">
    <citation type="submission" date="2019-02" db="EMBL/GenBank/DDBJ databases">
        <authorList>
            <person name="Gruber-Vodicka R. H."/>
            <person name="Seah K. B. B."/>
        </authorList>
    </citation>
    <scope>NUCLEOTIDE SEQUENCE</scope>
    <source>
        <strain evidence="17">BECK_S1320</strain>
        <strain evidence="16">BECK_S1321</strain>
    </source>
</reference>
<dbReference type="InterPro" id="IPR005760">
    <property type="entry name" value="A/G_AdeGlyc_MutY"/>
</dbReference>
<dbReference type="GO" id="GO:0000701">
    <property type="term" value="F:purine-specific mismatch base pair DNA N-glycosylase activity"/>
    <property type="evidence" value="ECO:0007669"/>
    <property type="project" value="UniProtKB-EC"/>
</dbReference>
<dbReference type="PANTHER" id="PTHR42944">
    <property type="entry name" value="ADENINE DNA GLYCOSYLASE"/>
    <property type="match status" value="1"/>
</dbReference>
<keyword evidence="6" id="KW-0004">4Fe-4S</keyword>
<protein>
    <recommendedName>
        <fullName evidence="5 14">Adenine DNA glycosylase</fullName>
        <ecNumber evidence="4 14">3.2.2.31</ecNumber>
    </recommendedName>
</protein>
<dbReference type="InterPro" id="IPR023170">
    <property type="entry name" value="HhH_base_excis_C"/>
</dbReference>
<evidence type="ECO:0000256" key="4">
    <source>
        <dbReference type="ARBA" id="ARBA00012045"/>
    </source>
</evidence>
<evidence type="ECO:0000256" key="13">
    <source>
        <dbReference type="ARBA" id="ARBA00023295"/>
    </source>
</evidence>
<gene>
    <name evidence="17" type="ORF">BECKSD772E_GA0070983_104313</name>
    <name evidence="16" type="ORF">BECKSD772F_GA0070984_10438</name>
</gene>
<keyword evidence="9" id="KW-0378">Hydrolase</keyword>
<dbReference type="InterPro" id="IPR044298">
    <property type="entry name" value="MIG/MutY"/>
</dbReference>
<dbReference type="GO" id="GO:0006284">
    <property type="term" value="P:base-excision repair"/>
    <property type="evidence" value="ECO:0007669"/>
    <property type="project" value="UniProtKB-UniRule"/>
</dbReference>
<dbReference type="NCBIfam" id="TIGR01084">
    <property type="entry name" value="mutY"/>
    <property type="match status" value="1"/>
</dbReference>
<dbReference type="GO" id="GO:0035485">
    <property type="term" value="F:adenine/guanine mispair binding"/>
    <property type="evidence" value="ECO:0007669"/>
    <property type="project" value="TreeGrafter"/>
</dbReference>
<dbReference type="GO" id="GO:0034039">
    <property type="term" value="F:8-oxo-7,8-dihydroguanine DNA N-glycosylase activity"/>
    <property type="evidence" value="ECO:0007669"/>
    <property type="project" value="TreeGrafter"/>
</dbReference>
<evidence type="ECO:0000256" key="2">
    <source>
        <dbReference type="ARBA" id="ARBA00002933"/>
    </source>
</evidence>
<evidence type="ECO:0000313" key="17">
    <source>
        <dbReference type="EMBL" id="VFK44758.1"/>
    </source>
</evidence>
<dbReference type="Pfam" id="PF14815">
    <property type="entry name" value="NUDIX_4"/>
    <property type="match status" value="1"/>
</dbReference>
<evidence type="ECO:0000256" key="10">
    <source>
        <dbReference type="ARBA" id="ARBA00023004"/>
    </source>
</evidence>
<evidence type="ECO:0000256" key="12">
    <source>
        <dbReference type="ARBA" id="ARBA00023204"/>
    </source>
</evidence>
<organism evidence="17">
    <name type="scientific">Candidatus Kentrum sp. SD</name>
    <dbReference type="NCBI Taxonomy" id="2126332"/>
    <lineage>
        <taxon>Bacteria</taxon>
        <taxon>Pseudomonadati</taxon>
        <taxon>Pseudomonadota</taxon>
        <taxon>Gammaproteobacteria</taxon>
        <taxon>Candidatus Kentrum</taxon>
    </lineage>
</organism>
<dbReference type="InterPro" id="IPR015797">
    <property type="entry name" value="NUDIX_hydrolase-like_dom_sf"/>
</dbReference>
<dbReference type="SUPFAM" id="SSF48150">
    <property type="entry name" value="DNA-glycosylase"/>
    <property type="match status" value="1"/>
</dbReference>
<feature type="domain" description="HhH-GPD" evidence="15">
    <location>
        <begin position="42"/>
        <end position="193"/>
    </location>
</feature>
<dbReference type="Gene3D" id="1.10.340.30">
    <property type="entry name" value="Hypothetical protein, domain 2"/>
    <property type="match status" value="1"/>
</dbReference>
<dbReference type="FunFam" id="1.10.340.30:FF:000002">
    <property type="entry name" value="Adenine DNA glycosylase"/>
    <property type="match status" value="1"/>
</dbReference>
<evidence type="ECO:0000259" key="15">
    <source>
        <dbReference type="SMART" id="SM00478"/>
    </source>
</evidence>
<dbReference type="Pfam" id="PF00730">
    <property type="entry name" value="HhH-GPD"/>
    <property type="match status" value="1"/>
</dbReference>
<dbReference type="Gene3D" id="3.90.79.10">
    <property type="entry name" value="Nucleoside Triphosphate Pyrophosphohydrolase"/>
    <property type="match status" value="1"/>
</dbReference>
<dbReference type="SMART" id="SM00478">
    <property type="entry name" value="ENDO3c"/>
    <property type="match status" value="1"/>
</dbReference>
<dbReference type="CDD" id="cd03431">
    <property type="entry name" value="NUDIX_DNA_Glycosylase_C-MutY"/>
    <property type="match status" value="1"/>
</dbReference>
<evidence type="ECO:0000256" key="14">
    <source>
        <dbReference type="RuleBase" id="RU365096"/>
    </source>
</evidence>
<comment type="cofactor">
    <cofactor evidence="14">
        <name>[4Fe-4S] cluster</name>
        <dbReference type="ChEBI" id="CHEBI:49883"/>
    </cofactor>
    <text evidence="14">Binds 1 [4Fe-4S] cluster.</text>
</comment>
<dbReference type="Gene3D" id="1.10.1670.10">
    <property type="entry name" value="Helix-hairpin-Helix base-excision DNA repair enzymes (C-terminal)"/>
    <property type="match status" value="1"/>
</dbReference>
<keyword evidence="8 14" id="KW-0227">DNA damage</keyword>
<evidence type="ECO:0000256" key="1">
    <source>
        <dbReference type="ARBA" id="ARBA00000843"/>
    </source>
</evidence>
<keyword evidence="10 14" id="KW-0408">Iron</keyword>
<evidence type="ECO:0000256" key="11">
    <source>
        <dbReference type="ARBA" id="ARBA00023014"/>
    </source>
</evidence>
<comment type="similarity">
    <text evidence="3 14">Belongs to the Nth/MutY family.</text>
</comment>
<keyword evidence="7" id="KW-0479">Metal-binding</keyword>
<dbReference type="GO" id="GO:0046872">
    <property type="term" value="F:metal ion binding"/>
    <property type="evidence" value="ECO:0007669"/>
    <property type="project" value="UniProtKB-UniRule"/>
</dbReference>
<keyword evidence="12" id="KW-0234">DNA repair</keyword>
<evidence type="ECO:0000256" key="8">
    <source>
        <dbReference type="ARBA" id="ARBA00022763"/>
    </source>
</evidence>
<dbReference type="PANTHER" id="PTHR42944:SF1">
    <property type="entry name" value="ADENINE DNA GLYCOSYLASE"/>
    <property type="match status" value="1"/>
</dbReference>